<dbReference type="EMBL" id="NDWU01000001">
    <property type="protein sequence ID" value="PUA34331.1"/>
    <property type="molecule type" value="Genomic_DNA"/>
</dbReference>
<evidence type="ECO:0000256" key="4">
    <source>
        <dbReference type="ARBA" id="ARBA00022822"/>
    </source>
</evidence>
<reference evidence="8 9" key="1">
    <citation type="submission" date="2017-04" db="EMBL/GenBank/DDBJ databases">
        <title>Draft Aigarchaeota genome from a New Zealand hot spring.</title>
        <authorList>
            <person name="Reysenbach A.-L."/>
            <person name="Donaho J.A."/>
            <person name="Gerhart J."/>
            <person name="Kelley J.F."/>
            <person name="Kouba K."/>
            <person name="Podar M."/>
            <person name="Stott M."/>
        </authorList>
    </citation>
    <scope>NUCLEOTIDE SEQUENCE [LARGE SCALE GENOMIC DNA]</scope>
    <source>
        <strain evidence="8">NZ13_MG1</strain>
    </source>
</reference>
<dbReference type="PRINTS" id="PR00095">
    <property type="entry name" value="ANTSNTHASEI"/>
</dbReference>
<dbReference type="Pfam" id="PF00425">
    <property type="entry name" value="Chorismate_bind"/>
    <property type="match status" value="1"/>
</dbReference>
<evidence type="ECO:0000313" key="9">
    <source>
        <dbReference type="Proteomes" id="UP000244066"/>
    </source>
</evidence>
<proteinExistence type="inferred from homology"/>
<dbReference type="GO" id="GO:0004049">
    <property type="term" value="F:anthranilate synthase activity"/>
    <property type="evidence" value="ECO:0007669"/>
    <property type="project" value="UniProtKB-EC"/>
</dbReference>
<comment type="catalytic activity">
    <reaction evidence="5">
        <text>chorismate + L-glutamine = anthranilate + pyruvate + L-glutamate + H(+)</text>
        <dbReference type="Rhea" id="RHEA:21732"/>
        <dbReference type="ChEBI" id="CHEBI:15361"/>
        <dbReference type="ChEBI" id="CHEBI:15378"/>
        <dbReference type="ChEBI" id="CHEBI:16567"/>
        <dbReference type="ChEBI" id="CHEBI:29748"/>
        <dbReference type="ChEBI" id="CHEBI:29985"/>
        <dbReference type="ChEBI" id="CHEBI:58359"/>
        <dbReference type="EC" id="4.1.3.27"/>
    </reaction>
</comment>
<feature type="domain" description="Anthranilate synthase component I N-terminal" evidence="7">
    <location>
        <begin position="3"/>
        <end position="94"/>
    </location>
</feature>
<dbReference type="InterPro" id="IPR015890">
    <property type="entry name" value="Chorismate_C"/>
</dbReference>
<evidence type="ECO:0000259" key="6">
    <source>
        <dbReference type="Pfam" id="PF00425"/>
    </source>
</evidence>
<dbReference type="PANTHER" id="PTHR11236">
    <property type="entry name" value="AMINOBENZOATE/ANTHRANILATE SYNTHASE"/>
    <property type="match status" value="1"/>
</dbReference>
<evidence type="ECO:0000256" key="2">
    <source>
        <dbReference type="ARBA" id="ARBA00009562"/>
    </source>
</evidence>
<dbReference type="AlphaFoldDB" id="A0A2R7Y9V7"/>
<keyword evidence="4" id="KW-0028">Amino-acid biosynthesis</keyword>
<gene>
    <name evidence="8" type="ORF">B9J98_00335</name>
</gene>
<dbReference type="InterPro" id="IPR005801">
    <property type="entry name" value="ADC_synthase"/>
</dbReference>
<keyword evidence="4" id="KW-0057">Aromatic amino acid biosynthesis</keyword>
<dbReference type="InterPro" id="IPR019999">
    <property type="entry name" value="Anth_synth_I-like"/>
</dbReference>
<protein>
    <recommendedName>
        <fullName evidence="3">anthranilate synthase</fullName>
        <ecNumber evidence="3">4.1.3.27</ecNumber>
    </recommendedName>
</protein>
<keyword evidence="4" id="KW-0822">Tryptophan biosynthesis</keyword>
<organism evidence="8 9">
    <name type="scientific">Candidatus Terraquivivens tikiterensis</name>
    <dbReference type="NCBI Taxonomy" id="1980982"/>
    <lineage>
        <taxon>Archaea</taxon>
        <taxon>Nitrososphaerota</taxon>
        <taxon>Candidatus Wolframiiraptoraceae</taxon>
        <taxon>Candidatus Terraquivivens</taxon>
    </lineage>
</organism>
<evidence type="ECO:0000256" key="3">
    <source>
        <dbReference type="ARBA" id="ARBA00012266"/>
    </source>
</evidence>
<evidence type="ECO:0000256" key="5">
    <source>
        <dbReference type="ARBA" id="ARBA00047683"/>
    </source>
</evidence>
<dbReference type="UniPathway" id="UPA00035">
    <property type="reaction ID" value="UER00040"/>
</dbReference>
<name>A0A2R7Y9V7_9ARCH</name>
<dbReference type="Gene3D" id="3.60.120.10">
    <property type="entry name" value="Anthranilate synthase"/>
    <property type="match status" value="1"/>
</dbReference>
<evidence type="ECO:0000259" key="7">
    <source>
        <dbReference type="Pfam" id="PF04715"/>
    </source>
</evidence>
<dbReference type="InterPro" id="IPR006805">
    <property type="entry name" value="Anth_synth_I_N"/>
</dbReference>
<accession>A0A2R7Y9V7</accession>
<dbReference type="SUPFAM" id="SSF56322">
    <property type="entry name" value="ADC synthase"/>
    <property type="match status" value="1"/>
</dbReference>
<comment type="caution">
    <text evidence="8">The sequence shown here is derived from an EMBL/GenBank/DDBJ whole genome shotgun (WGS) entry which is preliminary data.</text>
</comment>
<comment type="similarity">
    <text evidence="2">Belongs to the anthranilate synthase component I family.</text>
</comment>
<comment type="pathway">
    <text evidence="1">Amino-acid biosynthesis; L-tryptophan biosynthesis; L-tryptophan from chorismate: step 1/5.</text>
</comment>
<dbReference type="PANTHER" id="PTHR11236:SF9">
    <property type="entry name" value="ANTHRANILATE SYNTHASE COMPONENT 1"/>
    <property type="match status" value="1"/>
</dbReference>
<dbReference type="Pfam" id="PF04715">
    <property type="entry name" value="Anth_synt_I_N"/>
    <property type="match status" value="1"/>
</dbReference>
<sequence length="403" mass="45336">MRTLTLKDGECVVKSPEGIVRERTYDPLQALRDFVGPVRRDGTGLSFVGGAVGYVSYDFVRYLERLPKNTIDEHGFPDMEFGVYYDGLLFDVEDGRACYYYIGRDRLDEVAPLLSRRPSQQFLYHTELRPNIRKEDFMSMVEAAKDYIAAGDVFQVVLSRRYEFYVKGNVVLLYSALRRLNPSPYMYILKMGRRYLVGSSPEALVRVHGNIVETLPIAGTRPRGNERELLNDPKELSEHMMLVDLARNDLGRVSKFGSVRVLELKSLHKYSHVLHMVSRIVGELREGYDCYDALRAVFPAGTVTGAPKLRAMEIIEGLEPTRRGPYAGSVGYVSFNGNSDFAIAIRTMFVNDGRAFIQAGAGIVAESKAENEWKETEYKLAPLVEALKISGGDGDEGPNSRQL</sequence>
<dbReference type="EC" id="4.1.3.27" evidence="3"/>
<evidence type="ECO:0000256" key="1">
    <source>
        <dbReference type="ARBA" id="ARBA00004873"/>
    </source>
</evidence>
<dbReference type="Proteomes" id="UP000244066">
    <property type="component" value="Unassembled WGS sequence"/>
</dbReference>
<evidence type="ECO:0000313" key="8">
    <source>
        <dbReference type="EMBL" id="PUA34331.1"/>
    </source>
</evidence>
<feature type="domain" description="Chorismate-utilising enzyme C-terminal" evidence="6">
    <location>
        <begin position="134"/>
        <end position="379"/>
    </location>
</feature>
<dbReference type="GO" id="GO:0000162">
    <property type="term" value="P:L-tryptophan biosynthetic process"/>
    <property type="evidence" value="ECO:0007669"/>
    <property type="project" value="UniProtKB-UniPathway"/>
</dbReference>